<accession>A0A4Y2C466</accession>
<protein>
    <submittedName>
        <fullName evidence="2">Uncharacterized protein</fullName>
    </submittedName>
</protein>
<evidence type="ECO:0000313" key="3">
    <source>
        <dbReference type="Proteomes" id="UP000499080"/>
    </source>
</evidence>
<dbReference type="AlphaFoldDB" id="A0A4Y2C466"/>
<keyword evidence="3" id="KW-1185">Reference proteome</keyword>
<comment type="caution">
    <text evidence="2">The sequence shown here is derived from an EMBL/GenBank/DDBJ whole genome shotgun (WGS) entry which is preliminary data.</text>
</comment>
<name>A0A4Y2C466_ARAVE</name>
<dbReference type="Proteomes" id="UP000499080">
    <property type="component" value="Unassembled WGS sequence"/>
</dbReference>
<proteinExistence type="predicted"/>
<evidence type="ECO:0000256" key="1">
    <source>
        <dbReference type="SAM" id="MobiDB-lite"/>
    </source>
</evidence>
<dbReference type="EMBL" id="BGPR01000140">
    <property type="protein sequence ID" value="GBL98537.1"/>
    <property type="molecule type" value="Genomic_DNA"/>
</dbReference>
<feature type="compositionally biased region" description="Basic and acidic residues" evidence="1">
    <location>
        <begin position="100"/>
        <end position="115"/>
    </location>
</feature>
<feature type="region of interest" description="Disordered" evidence="1">
    <location>
        <begin position="95"/>
        <end position="115"/>
    </location>
</feature>
<evidence type="ECO:0000313" key="2">
    <source>
        <dbReference type="EMBL" id="GBL98537.1"/>
    </source>
</evidence>
<gene>
    <name evidence="2" type="ORF">AVEN_111647_1</name>
</gene>
<sequence length="115" mass="13212">MGSKNSLINLKLDIHDHSTPRIWSGGIPYLYHFQPIHLVILPDVTPDPGHLLQWECEKERRSPTKSTLLKKPKCILYKDCRQELSAALQLRTFSSRRTKSTREDKSKADTSSRVA</sequence>
<organism evidence="2 3">
    <name type="scientific">Araneus ventricosus</name>
    <name type="common">Orbweaver spider</name>
    <name type="synonym">Epeira ventricosa</name>
    <dbReference type="NCBI Taxonomy" id="182803"/>
    <lineage>
        <taxon>Eukaryota</taxon>
        <taxon>Metazoa</taxon>
        <taxon>Ecdysozoa</taxon>
        <taxon>Arthropoda</taxon>
        <taxon>Chelicerata</taxon>
        <taxon>Arachnida</taxon>
        <taxon>Araneae</taxon>
        <taxon>Araneomorphae</taxon>
        <taxon>Entelegynae</taxon>
        <taxon>Araneoidea</taxon>
        <taxon>Araneidae</taxon>
        <taxon>Araneus</taxon>
    </lineage>
</organism>
<reference evidence="2 3" key="1">
    <citation type="journal article" date="2019" name="Sci. Rep.">
        <title>Orb-weaving spider Araneus ventricosus genome elucidates the spidroin gene catalogue.</title>
        <authorList>
            <person name="Kono N."/>
            <person name="Nakamura H."/>
            <person name="Ohtoshi R."/>
            <person name="Moran D.A.P."/>
            <person name="Shinohara A."/>
            <person name="Yoshida Y."/>
            <person name="Fujiwara M."/>
            <person name="Mori M."/>
            <person name="Tomita M."/>
            <person name="Arakawa K."/>
        </authorList>
    </citation>
    <scope>NUCLEOTIDE SEQUENCE [LARGE SCALE GENOMIC DNA]</scope>
</reference>